<dbReference type="InterPro" id="IPR002298">
    <property type="entry name" value="DNA_polymerase_A"/>
</dbReference>
<evidence type="ECO:0000313" key="2">
    <source>
        <dbReference type="Proteomes" id="UP001439008"/>
    </source>
</evidence>
<accession>A0ABV2AQ83</accession>
<dbReference type="InterPro" id="IPR043502">
    <property type="entry name" value="DNA/RNA_pol_sf"/>
</dbReference>
<proteinExistence type="predicted"/>
<dbReference type="InterPro" id="IPR012337">
    <property type="entry name" value="RNaseH-like_sf"/>
</dbReference>
<sequence>APKTISKKLGQKIVATAQLYLKRRIKNSICGIKSKLSPEKRIRNPNTVINLSPKVPRNAKSPMSFSAHLIDVCENEKIYQSFLSQVDKMDKIALNFWQRVDQEKEIEGISICFSSRKAFILNFGKLTNFDKTELIKKFLGNKELIIFDCKNKIKILSNFIKIEKLSDPLVAHWILSTGKEQGKLKLEDLHYLYLHSINRSKNVLSETKKIIGGVSQFSYVEQNNGRESWMTWQLCRYTDALLQKHSLLETFQEIEMKTSQILSELEKNGIEIDYKKCLSVLKIAHCRLKEIKKSFAKIIGEKSLKEINKILESDEKLSKLFFGKMGFKIPSDFDLEEQNFSKKTLLKMAETEILASLVLEFREIMVLLSKNLKPFARNAKF</sequence>
<feature type="non-terminal residue" evidence="1">
    <location>
        <position position="1"/>
    </location>
</feature>
<protein>
    <submittedName>
        <fullName evidence="1">Uncharacterized protein</fullName>
    </submittedName>
</protein>
<gene>
    <name evidence="1" type="ORF">MHBO_003228</name>
</gene>
<organism evidence="1 2">
    <name type="scientific">Bonamia ostreae</name>
    <dbReference type="NCBI Taxonomy" id="126728"/>
    <lineage>
        <taxon>Eukaryota</taxon>
        <taxon>Sar</taxon>
        <taxon>Rhizaria</taxon>
        <taxon>Endomyxa</taxon>
        <taxon>Ascetosporea</taxon>
        <taxon>Haplosporida</taxon>
        <taxon>Bonamia</taxon>
    </lineage>
</organism>
<comment type="caution">
    <text evidence="1">The sequence shown here is derived from an EMBL/GenBank/DDBJ whole genome shotgun (WGS) entry which is preliminary data.</text>
</comment>
<dbReference type="PANTHER" id="PTHR10133:SF62">
    <property type="entry name" value="DNA POLYMERASE THETA"/>
    <property type="match status" value="1"/>
</dbReference>
<dbReference type="Gene3D" id="1.20.1060.10">
    <property type="entry name" value="Taq DNA Polymerase, Chain T, domain 4"/>
    <property type="match status" value="1"/>
</dbReference>
<dbReference type="SUPFAM" id="SSF53098">
    <property type="entry name" value="Ribonuclease H-like"/>
    <property type="match status" value="1"/>
</dbReference>
<dbReference type="PANTHER" id="PTHR10133">
    <property type="entry name" value="DNA POLYMERASE I"/>
    <property type="match status" value="1"/>
</dbReference>
<feature type="non-terminal residue" evidence="1">
    <location>
        <position position="381"/>
    </location>
</feature>
<dbReference type="InterPro" id="IPR036397">
    <property type="entry name" value="RNaseH_sf"/>
</dbReference>
<dbReference type="EMBL" id="JBDODL010001645">
    <property type="protein sequence ID" value="MES1921699.1"/>
    <property type="molecule type" value="Genomic_DNA"/>
</dbReference>
<evidence type="ECO:0000313" key="1">
    <source>
        <dbReference type="EMBL" id="MES1921699.1"/>
    </source>
</evidence>
<reference evidence="1 2" key="1">
    <citation type="journal article" date="2024" name="BMC Biol.">
        <title>Comparative genomics of Ascetosporea gives new insight into the evolutionary basis for animal parasitism in Rhizaria.</title>
        <authorList>
            <person name="Hiltunen Thoren M."/>
            <person name="Onut-Brannstrom I."/>
            <person name="Alfjorden A."/>
            <person name="Peckova H."/>
            <person name="Swords F."/>
            <person name="Hooper C."/>
            <person name="Holzer A.S."/>
            <person name="Bass D."/>
            <person name="Burki F."/>
        </authorList>
    </citation>
    <scope>NUCLEOTIDE SEQUENCE [LARGE SCALE GENOMIC DNA]</scope>
    <source>
        <strain evidence="1">20-A016</strain>
    </source>
</reference>
<dbReference type="Proteomes" id="UP001439008">
    <property type="component" value="Unassembled WGS sequence"/>
</dbReference>
<dbReference type="Gene3D" id="3.30.420.10">
    <property type="entry name" value="Ribonuclease H-like superfamily/Ribonuclease H"/>
    <property type="match status" value="1"/>
</dbReference>
<dbReference type="SUPFAM" id="SSF56672">
    <property type="entry name" value="DNA/RNA polymerases"/>
    <property type="match status" value="1"/>
</dbReference>
<keyword evidence="2" id="KW-1185">Reference proteome</keyword>
<name>A0ABV2AQ83_9EUKA</name>